<dbReference type="EMBL" id="KN837838">
    <property type="protein sequence ID" value="KIJ23019.1"/>
    <property type="molecule type" value="Genomic_DNA"/>
</dbReference>
<accession>A0A0C9TMG0</accession>
<keyword evidence="3" id="KW-1185">Reference proteome</keyword>
<evidence type="ECO:0000256" key="1">
    <source>
        <dbReference type="SAM" id="MobiDB-lite"/>
    </source>
</evidence>
<gene>
    <name evidence="2" type="ORF">M422DRAFT_276486</name>
</gene>
<evidence type="ECO:0000313" key="2">
    <source>
        <dbReference type="EMBL" id="KIJ23019.1"/>
    </source>
</evidence>
<proteinExistence type="predicted"/>
<dbReference type="AlphaFoldDB" id="A0A0C9TMG0"/>
<feature type="region of interest" description="Disordered" evidence="1">
    <location>
        <begin position="127"/>
        <end position="156"/>
    </location>
</feature>
<name>A0A0C9TMG0_SPHS4</name>
<dbReference type="Proteomes" id="UP000054279">
    <property type="component" value="Unassembled WGS sequence"/>
</dbReference>
<dbReference type="OrthoDB" id="3261851at2759"/>
<reference evidence="2 3" key="1">
    <citation type="submission" date="2014-06" db="EMBL/GenBank/DDBJ databases">
        <title>Evolutionary Origins and Diversification of the Mycorrhizal Mutualists.</title>
        <authorList>
            <consortium name="DOE Joint Genome Institute"/>
            <consortium name="Mycorrhizal Genomics Consortium"/>
            <person name="Kohler A."/>
            <person name="Kuo A."/>
            <person name="Nagy L.G."/>
            <person name="Floudas D."/>
            <person name="Copeland A."/>
            <person name="Barry K.W."/>
            <person name="Cichocki N."/>
            <person name="Veneault-Fourrey C."/>
            <person name="LaButti K."/>
            <person name="Lindquist E.A."/>
            <person name="Lipzen A."/>
            <person name="Lundell T."/>
            <person name="Morin E."/>
            <person name="Murat C."/>
            <person name="Riley R."/>
            <person name="Ohm R."/>
            <person name="Sun H."/>
            <person name="Tunlid A."/>
            <person name="Henrissat B."/>
            <person name="Grigoriev I.V."/>
            <person name="Hibbett D.S."/>
            <person name="Martin F."/>
        </authorList>
    </citation>
    <scope>NUCLEOTIDE SEQUENCE [LARGE SCALE GENOMIC DNA]</scope>
    <source>
        <strain evidence="2 3">SS14</strain>
    </source>
</reference>
<evidence type="ECO:0000313" key="3">
    <source>
        <dbReference type="Proteomes" id="UP000054279"/>
    </source>
</evidence>
<protein>
    <submittedName>
        <fullName evidence="2">Unplaced genomic scaffold SPHSTscaffold_763, whole genome shotgun sequence</fullName>
    </submittedName>
</protein>
<organism evidence="2 3">
    <name type="scientific">Sphaerobolus stellatus (strain SS14)</name>
    <dbReference type="NCBI Taxonomy" id="990650"/>
    <lineage>
        <taxon>Eukaryota</taxon>
        <taxon>Fungi</taxon>
        <taxon>Dikarya</taxon>
        <taxon>Basidiomycota</taxon>
        <taxon>Agaricomycotina</taxon>
        <taxon>Agaricomycetes</taxon>
        <taxon>Phallomycetidae</taxon>
        <taxon>Geastrales</taxon>
        <taxon>Sphaerobolaceae</taxon>
        <taxon>Sphaerobolus</taxon>
    </lineage>
</organism>
<dbReference type="HOGENOM" id="CLU_119165_0_0_1"/>
<sequence>MSASLSSKATWLQSTISDLLVSPYIHFRAPAGLGIRMGHGPIDLFSTKFNNNFAPDVTATVAGNTVNRDELKQMLLGLQQHYSPDNVKFEIPATEASADSNTVYVKFTGQSKVKGPYEVAIDANVSETEGQKKISSIKLDGDPTLFEQKSHDKSEL</sequence>